<feature type="chain" id="PRO_5045483001" evidence="1">
    <location>
        <begin position="21"/>
        <end position="427"/>
    </location>
</feature>
<dbReference type="EMBL" id="JAJADR010000001">
    <property type="protein sequence ID" value="MCB2407463.1"/>
    <property type="molecule type" value="Genomic_DNA"/>
</dbReference>
<gene>
    <name evidence="3" type="ORF">LGH74_05705</name>
</gene>
<evidence type="ECO:0000256" key="1">
    <source>
        <dbReference type="SAM" id="SignalP"/>
    </source>
</evidence>
<comment type="caution">
    <text evidence="3">The sequence shown here is derived from an EMBL/GenBank/DDBJ whole genome shotgun (WGS) entry which is preliminary data.</text>
</comment>
<reference evidence="3" key="1">
    <citation type="submission" date="2021-10" db="EMBL/GenBank/DDBJ databases">
        <authorList>
            <person name="Dean J.D."/>
            <person name="Kim M.K."/>
            <person name="Newey C.N."/>
            <person name="Stoker T.S."/>
            <person name="Thompson D.W."/>
            <person name="Grose J.H."/>
        </authorList>
    </citation>
    <scope>NUCLEOTIDE SEQUENCE</scope>
    <source>
        <strain evidence="3">BT178</strain>
    </source>
</reference>
<keyword evidence="1" id="KW-0732">Signal</keyword>
<name>A0ABS8APA8_9BACT</name>
<dbReference type="InterPro" id="IPR025665">
    <property type="entry name" value="Beta-barrel_OMP_2"/>
</dbReference>
<protein>
    <submittedName>
        <fullName evidence="3">PorT family protein</fullName>
    </submittedName>
</protein>
<dbReference type="Proteomes" id="UP001165296">
    <property type="component" value="Unassembled WGS sequence"/>
</dbReference>
<feature type="signal peptide" evidence="1">
    <location>
        <begin position="1"/>
        <end position="20"/>
    </location>
</feature>
<sequence>MKHRLLLLSCLALLSSKSIAQTNFRPGYIVPLSGDTLRGEVDARGAQRNARLSRFRSSPTAPVAEYRATQLRGYGFTNDRVYQAGTVTLADSSYRSPSGEMRADTVQRAAFLEVVVLGPASLLFLRDESSNDHFYLRMAAGPVQELVQSTQRVKVNGNVYQQKNEEFRKTLAASFQACPAVQPGIVSLRLGLNELTKVVRQYNECIGTASVAPASTTRQNRLRIGLVAGGEASRLSLQNTASTPATDIKAKSTVGPVLGVSLQLALAGVNQTIAVRLEALAERQEYAHSTSAVDANGFGPQQEFRFNLASLRVPLLVRYTFPRGQIRPFAQVGFGLSYWLKTQNESRARYLYGATKPEFAAWAPIVKEPRKLEAGLLGGLGLTTARAAGRNVALELRYEQSNGFSDGRAVPVRIGRYFLLLSYDLTK</sequence>
<accession>A0ABS8APA8</accession>
<keyword evidence="4" id="KW-1185">Reference proteome</keyword>
<proteinExistence type="predicted"/>
<evidence type="ECO:0000313" key="4">
    <source>
        <dbReference type="Proteomes" id="UP001165296"/>
    </source>
</evidence>
<organism evidence="3 4">
    <name type="scientific">Hymenobacter lucidus</name>
    <dbReference type="NCBI Taxonomy" id="2880930"/>
    <lineage>
        <taxon>Bacteria</taxon>
        <taxon>Pseudomonadati</taxon>
        <taxon>Bacteroidota</taxon>
        <taxon>Cytophagia</taxon>
        <taxon>Cytophagales</taxon>
        <taxon>Hymenobacteraceae</taxon>
        <taxon>Hymenobacter</taxon>
    </lineage>
</organism>
<evidence type="ECO:0000259" key="2">
    <source>
        <dbReference type="Pfam" id="PF13568"/>
    </source>
</evidence>
<dbReference type="Pfam" id="PF13568">
    <property type="entry name" value="OMP_b-brl_2"/>
    <property type="match status" value="1"/>
</dbReference>
<feature type="domain" description="Outer membrane protein beta-barrel" evidence="2">
    <location>
        <begin position="219"/>
        <end position="401"/>
    </location>
</feature>
<evidence type="ECO:0000313" key="3">
    <source>
        <dbReference type="EMBL" id="MCB2407463.1"/>
    </source>
</evidence>
<dbReference type="RefSeq" id="WP_226173256.1">
    <property type="nucleotide sequence ID" value="NZ_JAJADR010000001.1"/>
</dbReference>